<protein>
    <submittedName>
        <fullName evidence="2">PrsW family intramembrane metalloprotease</fullName>
    </submittedName>
</protein>
<keyword evidence="2" id="KW-0645">Protease</keyword>
<keyword evidence="2" id="KW-0378">Hydrolase</keyword>
<comment type="caution">
    <text evidence="2">The sequence shown here is derived from an EMBL/GenBank/DDBJ whole genome shotgun (WGS) entry which is preliminary data.</text>
</comment>
<feature type="transmembrane region" description="Helical" evidence="1">
    <location>
        <begin position="113"/>
        <end position="134"/>
    </location>
</feature>
<name>A0A4R9BZQ3_9FIRM</name>
<evidence type="ECO:0000256" key="1">
    <source>
        <dbReference type="SAM" id="Phobius"/>
    </source>
</evidence>
<dbReference type="GO" id="GO:0008237">
    <property type="term" value="F:metallopeptidase activity"/>
    <property type="evidence" value="ECO:0007669"/>
    <property type="project" value="UniProtKB-KW"/>
</dbReference>
<feature type="transmembrane region" description="Helical" evidence="1">
    <location>
        <begin position="235"/>
        <end position="254"/>
    </location>
</feature>
<dbReference type="RefSeq" id="WP_134744376.1">
    <property type="nucleotide sequence ID" value="NZ_CP119761.1"/>
</dbReference>
<gene>
    <name evidence="2" type="ORF">EQF91_07690</name>
</gene>
<feature type="transmembrane region" description="Helical" evidence="1">
    <location>
        <begin position="38"/>
        <end position="60"/>
    </location>
</feature>
<organism evidence="2 3">
    <name type="scientific">Helcococcus ovis</name>
    <dbReference type="NCBI Taxonomy" id="72026"/>
    <lineage>
        <taxon>Bacteria</taxon>
        <taxon>Bacillati</taxon>
        <taxon>Bacillota</taxon>
        <taxon>Tissierellia</taxon>
        <taxon>Tissierellales</taxon>
        <taxon>Peptoniphilaceae</taxon>
        <taxon>Helcococcus</taxon>
    </lineage>
</organism>
<keyword evidence="1" id="KW-0812">Transmembrane</keyword>
<dbReference type="Pfam" id="PF13367">
    <property type="entry name" value="PrsW-protease"/>
    <property type="match status" value="1"/>
</dbReference>
<dbReference type="GO" id="GO:0006508">
    <property type="term" value="P:proteolysis"/>
    <property type="evidence" value="ECO:0007669"/>
    <property type="project" value="UniProtKB-KW"/>
</dbReference>
<feature type="transmembrane region" description="Helical" evidence="1">
    <location>
        <begin position="185"/>
        <end position="204"/>
    </location>
</feature>
<dbReference type="AlphaFoldDB" id="A0A4R9BZQ3"/>
<keyword evidence="3" id="KW-1185">Reference proteome</keyword>
<keyword evidence="1" id="KW-1133">Transmembrane helix</keyword>
<feature type="transmembrane region" description="Helical" evidence="1">
    <location>
        <begin position="139"/>
        <end position="156"/>
    </location>
</feature>
<reference evidence="2 3" key="1">
    <citation type="submission" date="2019-01" db="EMBL/GenBank/DDBJ databases">
        <title>Draft Genome Sequences of Helcococcus ovis Strains Isolated from the Uterus and Vagina of Dairy Cows with Metritis.</title>
        <authorList>
            <person name="Cunha F."/>
            <person name="Jeon S.J."/>
            <person name="Kutzer P."/>
            <person name="Galvao K.N."/>
        </authorList>
    </citation>
    <scope>NUCLEOTIDE SEQUENCE [LARGE SCALE GENOMIC DNA]</scope>
    <source>
        <strain evidence="2 3">KG-37</strain>
    </source>
</reference>
<feature type="transmembrane region" description="Helical" evidence="1">
    <location>
        <begin position="67"/>
        <end position="87"/>
    </location>
</feature>
<evidence type="ECO:0000313" key="3">
    <source>
        <dbReference type="Proteomes" id="UP000297454"/>
    </source>
</evidence>
<proteinExistence type="predicted"/>
<dbReference type="InterPro" id="IPR026898">
    <property type="entry name" value="PrsW"/>
</dbReference>
<feature type="transmembrane region" description="Helical" evidence="1">
    <location>
        <begin position="211"/>
        <end position="229"/>
    </location>
</feature>
<dbReference type="EMBL" id="SCFR01000036">
    <property type="protein sequence ID" value="TFF64484.1"/>
    <property type="molecule type" value="Genomic_DNA"/>
</dbReference>
<evidence type="ECO:0000313" key="2">
    <source>
        <dbReference type="EMBL" id="TFF64484.1"/>
    </source>
</evidence>
<sequence length="268" mass="31064">MIRKILLLIISVLSFIRIKEEYLIFDTLIKSNTNLSSFFLAILSFGIYIAPLAIMSYIAAKKYKLKFSYFLISIFFGLFVISHWSGIANIKFHDILSGIIKNKQFMDTWGPSIVPVIVEEGFKLTLALIIIYIFNIKDIFNILLVGIGVGLGYQFSEDYAYILGAMIEGKNIFSEVLSRFSSAFAGHWIFNAFLTTGVGYLIFYKEKRKEYLSYFWIILPFLLHAIWNSPYVEKYPMLIYIIIPISWAFLFKLVKDIINTQKNNYESI</sequence>
<dbReference type="Proteomes" id="UP000297454">
    <property type="component" value="Unassembled WGS sequence"/>
</dbReference>
<keyword evidence="2" id="KW-0482">Metalloprotease</keyword>
<keyword evidence="1" id="KW-0472">Membrane</keyword>
<accession>A0A4R9BZQ3</accession>